<dbReference type="GO" id="GO:0032196">
    <property type="term" value="P:transposition"/>
    <property type="evidence" value="ECO:0007669"/>
    <property type="project" value="TreeGrafter"/>
</dbReference>
<gene>
    <name evidence="2" type="ORF">SAMN05216561_108182</name>
</gene>
<dbReference type="GO" id="GO:0004803">
    <property type="term" value="F:transposase activity"/>
    <property type="evidence" value="ECO:0007669"/>
    <property type="project" value="TreeGrafter"/>
</dbReference>
<dbReference type="Proteomes" id="UP000198649">
    <property type="component" value="Unassembled WGS sequence"/>
</dbReference>
<dbReference type="GO" id="GO:0005829">
    <property type="term" value="C:cytosol"/>
    <property type="evidence" value="ECO:0007669"/>
    <property type="project" value="TreeGrafter"/>
</dbReference>
<dbReference type="AlphaFoldDB" id="A0A1I3IA87"/>
<dbReference type="PANTHER" id="PTHR10948:SF23">
    <property type="entry name" value="TRANSPOSASE INSI FOR INSERTION SEQUENCE ELEMENT IS30A-RELATED"/>
    <property type="match status" value="1"/>
</dbReference>
<evidence type="ECO:0008006" key="4">
    <source>
        <dbReference type="Google" id="ProtNLM"/>
    </source>
</evidence>
<feature type="region of interest" description="Disordered" evidence="1">
    <location>
        <begin position="1"/>
        <end position="32"/>
    </location>
</feature>
<dbReference type="EMBL" id="FOQG01000008">
    <property type="protein sequence ID" value="SFI44851.1"/>
    <property type="molecule type" value="Genomic_DNA"/>
</dbReference>
<dbReference type="InterPro" id="IPR051917">
    <property type="entry name" value="Transposase-Integrase"/>
</dbReference>
<dbReference type="PANTHER" id="PTHR10948">
    <property type="entry name" value="TRANSPOSASE"/>
    <property type="match status" value="1"/>
</dbReference>
<evidence type="ECO:0000313" key="3">
    <source>
        <dbReference type="Proteomes" id="UP000198649"/>
    </source>
</evidence>
<feature type="non-terminal residue" evidence="2">
    <location>
        <position position="407"/>
    </location>
</feature>
<organism evidence="2 3">
    <name type="scientific">Nocardioides psychrotolerans</name>
    <dbReference type="NCBI Taxonomy" id="1005945"/>
    <lineage>
        <taxon>Bacteria</taxon>
        <taxon>Bacillati</taxon>
        <taxon>Actinomycetota</taxon>
        <taxon>Actinomycetes</taxon>
        <taxon>Propionibacteriales</taxon>
        <taxon>Nocardioidaceae</taxon>
        <taxon>Nocardioides</taxon>
    </lineage>
</organism>
<evidence type="ECO:0000313" key="2">
    <source>
        <dbReference type="EMBL" id="SFI44851.1"/>
    </source>
</evidence>
<keyword evidence="3" id="KW-1185">Reference proteome</keyword>
<sequence length="407" mass="44522">MVAVRVTSGPTTVKARRPKARRLDHSPEQTSKKLPGLFARNRRMRVCHEAICQSLFIQTEGELKRELTAHLRSGRQARKPQTGRAKRATLGITAAITIRARPAEVEDGAAPGRHTAQMARTSLTEMIATLPLSLRRSITWDRGSEMAQPAQLRIETGVPPYFPRLSSERLFDYTRCMTAGAIIDPHQVGDDAPTPTNLIDQIRATKAAENAAGLRMFHLAIAWAHAHPETPGDQSWKAPRASYVPGEPMGDGSPVIGDLDEVQWFGIPPITWSAAAPFATANAMSTAAGKAFLRDCLVIRHRMPRVHAKVVAGKVPVWRARRIAGAVLGAPRDVIAHVDRAIAPLADTAGLITLDRLIDEAMLLLHAEQVEAESLEALEHRHVTLDERSIGHTGIAEMTIRADWADL</sequence>
<protein>
    <recommendedName>
        <fullName evidence="4">Integrase catalytic domain-containing protein</fullName>
    </recommendedName>
</protein>
<evidence type="ECO:0000256" key="1">
    <source>
        <dbReference type="SAM" id="MobiDB-lite"/>
    </source>
</evidence>
<feature type="compositionally biased region" description="Basic and acidic residues" evidence="1">
    <location>
        <begin position="21"/>
        <end position="31"/>
    </location>
</feature>
<proteinExistence type="predicted"/>
<name>A0A1I3IA87_9ACTN</name>
<dbReference type="STRING" id="1005945.SAMN05216561_108182"/>
<accession>A0A1I3IA87</accession>
<reference evidence="2 3" key="1">
    <citation type="submission" date="2016-10" db="EMBL/GenBank/DDBJ databases">
        <authorList>
            <person name="de Groot N.N."/>
        </authorList>
    </citation>
    <scope>NUCLEOTIDE SEQUENCE [LARGE SCALE GENOMIC DNA]</scope>
    <source>
        <strain evidence="2 3">CGMCC 1.11156</strain>
    </source>
</reference>